<protein>
    <submittedName>
        <fullName evidence="1">Uncharacterized protein</fullName>
    </submittedName>
</protein>
<gene>
    <name evidence="1" type="ORF">PXEA_LOCUS22626</name>
</gene>
<evidence type="ECO:0000313" key="1">
    <source>
        <dbReference type="EMBL" id="VEL29186.1"/>
    </source>
</evidence>
<name>A0A3S5FF33_9PLAT</name>
<dbReference type="AlphaFoldDB" id="A0A3S5FF33"/>
<dbReference type="EMBL" id="CAAALY010101054">
    <property type="protein sequence ID" value="VEL29186.1"/>
    <property type="molecule type" value="Genomic_DNA"/>
</dbReference>
<proteinExistence type="predicted"/>
<reference evidence="1" key="1">
    <citation type="submission" date="2018-11" db="EMBL/GenBank/DDBJ databases">
        <authorList>
            <consortium name="Pathogen Informatics"/>
        </authorList>
    </citation>
    <scope>NUCLEOTIDE SEQUENCE</scope>
</reference>
<accession>A0A3S5FF33</accession>
<comment type="caution">
    <text evidence="1">The sequence shown here is derived from an EMBL/GenBank/DDBJ whole genome shotgun (WGS) entry which is preliminary data.</text>
</comment>
<sequence length="76" mass="7977">MLPHLTRQAVDFPAVTPSTSYKATVFAGSEGAWSPPSDSIASALASAFKPGQSKSPLTLPYLKLSIADMSQKHTVS</sequence>
<dbReference type="Proteomes" id="UP000784294">
    <property type="component" value="Unassembled WGS sequence"/>
</dbReference>
<keyword evidence="2" id="KW-1185">Reference proteome</keyword>
<evidence type="ECO:0000313" key="2">
    <source>
        <dbReference type="Proteomes" id="UP000784294"/>
    </source>
</evidence>
<organism evidence="1 2">
    <name type="scientific">Protopolystoma xenopodis</name>
    <dbReference type="NCBI Taxonomy" id="117903"/>
    <lineage>
        <taxon>Eukaryota</taxon>
        <taxon>Metazoa</taxon>
        <taxon>Spiralia</taxon>
        <taxon>Lophotrochozoa</taxon>
        <taxon>Platyhelminthes</taxon>
        <taxon>Monogenea</taxon>
        <taxon>Polyopisthocotylea</taxon>
        <taxon>Polystomatidea</taxon>
        <taxon>Polystomatidae</taxon>
        <taxon>Protopolystoma</taxon>
    </lineage>
</organism>